<accession>A0A453DFW8</accession>
<dbReference type="GO" id="GO:0000166">
    <property type="term" value="F:nucleotide binding"/>
    <property type="evidence" value="ECO:0007669"/>
    <property type="project" value="UniProtKB-KW"/>
</dbReference>
<comment type="similarity">
    <text evidence="1">Belongs to the disease resistance NB-LRR family.</text>
</comment>
<dbReference type="AlphaFoldDB" id="A0A453DFW8"/>
<evidence type="ECO:0000313" key="9">
    <source>
        <dbReference type="Proteomes" id="UP000015105"/>
    </source>
</evidence>
<feature type="region of interest" description="Disordered" evidence="6">
    <location>
        <begin position="35"/>
        <end position="71"/>
    </location>
</feature>
<keyword evidence="5" id="KW-0611">Plant defense</keyword>
<evidence type="ECO:0000256" key="1">
    <source>
        <dbReference type="ARBA" id="ARBA00008894"/>
    </source>
</evidence>
<dbReference type="Pfam" id="PF18052">
    <property type="entry name" value="Rx_N"/>
    <property type="match status" value="1"/>
</dbReference>
<reference evidence="8" key="4">
    <citation type="submission" date="2019-03" db="UniProtKB">
        <authorList>
            <consortium name="EnsemblPlants"/>
        </authorList>
    </citation>
    <scope>IDENTIFICATION</scope>
</reference>
<dbReference type="STRING" id="200361.A0A453DFW8"/>
<evidence type="ECO:0000256" key="5">
    <source>
        <dbReference type="ARBA" id="ARBA00022821"/>
    </source>
</evidence>
<keyword evidence="3" id="KW-0677">Repeat</keyword>
<evidence type="ECO:0000256" key="4">
    <source>
        <dbReference type="ARBA" id="ARBA00022741"/>
    </source>
</evidence>
<reference evidence="8" key="3">
    <citation type="journal article" date="2017" name="Nature">
        <title>Genome sequence of the progenitor of the wheat D genome Aegilops tauschii.</title>
        <authorList>
            <person name="Luo M.C."/>
            <person name="Gu Y.Q."/>
            <person name="Puiu D."/>
            <person name="Wang H."/>
            <person name="Twardziok S.O."/>
            <person name="Deal K.R."/>
            <person name="Huo N."/>
            <person name="Zhu T."/>
            <person name="Wang L."/>
            <person name="Wang Y."/>
            <person name="McGuire P.E."/>
            <person name="Liu S."/>
            <person name="Long H."/>
            <person name="Ramasamy R.K."/>
            <person name="Rodriguez J.C."/>
            <person name="Van S.L."/>
            <person name="Yuan L."/>
            <person name="Wang Z."/>
            <person name="Xia Z."/>
            <person name="Xiao L."/>
            <person name="Anderson O.D."/>
            <person name="Ouyang S."/>
            <person name="Liang Y."/>
            <person name="Zimin A.V."/>
            <person name="Pertea G."/>
            <person name="Qi P."/>
            <person name="Bennetzen J.L."/>
            <person name="Dai X."/>
            <person name="Dawson M.W."/>
            <person name="Muller H.G."/>
            <person name="Kugler K."/>
            <person name="Rivarola-Duarte L."/>
            <person name="Spannagl M."/>
            <person name="Mayer K.F.X."/>
            <person name="Lu F.H."/>
            <person name="Bevan M.W."/>
            <person name="Leroy P."/>
            <person name="Li P."/>
            <person name="You F.M."/>
            <person name="Sun Q."/>
            <person name="Liu Z."/>
            <person name="Lyons E."/>
            <person name="Wicker T."/>
            <person name="Salzberg S.L."/>
            <person name="Devos K.M."/>
            <person name="Dvorak J."/>
        </authorList>
    </citation>
    <scope>NUCLEOTIDE SEQUENCE [LARGE SCALE GENOMIC DNA]</scope>
    <source>
        <strain evidence="8">cv. AL8/78</strain>
    </source>
</reference>
<evidence type="ECO:0000313" key="8">
    <source>
        <dbReference type="EnsemblPlants" id="AET2Gv21227300.1"/>
    </source>
</evidence>
<organism evidence="8 9">
    <name type="scientific">Aegilops tauschii subsp. strangulata</name>
    <name type="common">Goatgrass</name>
    <dbReference type="NCBI Taxonomy" id="200361"/>
    <lineage>
        <taxon>Eukaryota</taxon>
        <taxon>Viridiplantae</taxon>
        <taxon>Streptophyta</taxon>
        <taxon>Embryophyta</taxon>
        <taxon>Tracheophyta</taxon>
        <taxon>Spermatophyta</taxon>
        <taxon>Magnoliopsida</taxon>
        <taxon>Liliopsida</taxon>
        <taxon>Poales</taxon>
        <taxon>Poaceae</taxon>
        <taxon>BOP clade</taxon>
        <taxon>Pooideae</taxon>
        <taxon>Triticodae</taxon>
        <taxon>Triticeae</taxon>
        <taxon>Triticinae</taxon>
        <taxon>Aegilops</taxon>
    </lineage>
</organism>
<evidence type="ECO:0000256" key="6">
    <source>
        <dbReference type="SAM" id="MobiDB-lite"/>
    </source>
</evidence>
<evidence type="ECO:0000256" key="2">
    <source>
        <dbReference type="ARBA" id="ARBA00022614"/>
    </source>
</evidence>
<evidence type="ECO:0000256" key="3">
    <source>
        <dbReference type="ARBA" id="ARBA00022737"/>
    </source>
</evidence>
<name>A0A453DFW8_AEGTS</name>
<protein>
    <recommendedName>
        <fullName evidence="7">Disease resistance N-terminal domain-containing protein</fullName>
    </recommendedName>
</protein>
<dbReference type="Gramene" id="AET2Gv21227300.2">
    <property type="protein sequence ID" value="AET2Gv21227300.2"/>
    <property type="gene ID" value="AET2Gv21227300"/>
</dbReference>
<evidence type="ECO:0000259" key="7">
    <source>
        <dbReference type="Pfam" id="PF18052"/>
    </source>
</evidence>
<dbReference type="Proteomes" id="UP000015105">
    <property type="component" value="Chromosome 2D"/>
</dbReference>
<keyword evidence="9" id="KW-1185">Reference proteome</keyword>
<dbReference type="InterPro" id="IPR041118">
    <property type="entry name" value="Rx_N"/>
</dbReference>
<reference evidence="8" key="5">
    <citation type="journal article" date="2021" name="G3 (Bethesda)">
        <title>Aegilops tauschii genome assembly Aet v5.0 features greater sequence contiguity and improved annotation.</title>
        <authorList>
            <person name="Wang L."/>
            <person name="Zhu T."/>
            <person name="Rodriguez J.C."/>
            <person name="Deal K.R."/>
            <person name="Dubcovsky J."/>
            <person name="McGuire P.E."/>
            <person name="Lux T."/>
            <person name="Spannagl M."/>
            <person name="Mayer K.F.X."/>
            <person name="Baldrich P."/>
            <person name="Meyers B.C."/>
            <person name="Huo N."/>
            <person name="Gu Y.Q."/>
            <person name="Zhou H."/>
            <person name="Devos K.M."/>
            <person name="Bennetzen J.L."/>
            <person name="Unver T."/>
            <person name="Budak H."/>
            <person name="Gulick P.J."/>
            <person name="Galiba G."/>
            <person name="Kalapos B."/>
            <person name="Nelson D.R."/>
            <person name="Li P."/>
            <person name="You F.M."/>
            <person name="Luo M.C."/>
            <person name="Dvorak J."/>
        </authorList>
    </citation>
    <scope>NUCLEOTIDE SEQUENCE [LARGE SCALE GENOMIC DNA]</scope>
    <source>
        <strain evidence="8">cv. AL8/78</strain>
    </source>
</reference>
<dbReference type="Gramene" id="AET2Gv21227300.1">
    <property type="protein sequence ID" value="AET2Gv21227300.1"/>
    <property type="gene ID" value="AET2Gv21227300"/>
</dbReference>
<sequence length="71" mass="8050">MPQFELMIQAANKRNQRAMLDRWIQELKDALYKAEDLLDDQQPPRAAASPPLPSSSPRRRRSAPPGKARPA</sequence>
<keyword evidence="2" id="KW-0433">Leucine-rich repeat</keyword>
<proteinExistence type="inferred from homology"/>
<keyword evidence="4" id="KW-0547">Nucleotide-binding</keyword>
<feature type="domain" description="Disease resistance N-terminal" evidence="7">
    <location>
        <begin position="9"/>
        <end position="41"/>
    </location>
</feature>
<reference evidence="9" key="1">
    <citation type="journal article" date="2014" name="Science">
        <title>Ancient hybridizations among the ancestral genomes of bread wheat.</title>
        <authorList>
            <consortium name="International Wheat Genome Sequencing Consortium,"/>
            <person name="Marcussen T."/>
            <person name="Sandve S.R."/>
            <person name="Heier L."/>
            <person name="Spannagl M."/>
            <person name="Pfeifer M."/>
            <person name="Jakobsen K.S."/>
            <person name="Wulff B.B."/>
            <person name="Steuernagel B."/>
            <person name="Mayer K.F."/>
            <person name="Olsen O.A."/>
        </authorList>
    </citation>
    <scope>NUCLEOTIDE SEQUENCE [LARGE SCALE GENOMIC DNA]</scope>
    <source>
        <strain evidence="9">cv. AL8/78</strain>
    </source>
</reference>
<dbReference type="GO" id="GO:0006952">
    <property type="term" value="P:defense response"/>
    <property type="evidence" value="ECO:0007669"/>
    <property type="project" value="UniProtKB-KW"/>
</dbReference>
<dbReference type="EnsemblPlants" id="AET2Gv21227300.1">
    <property type="protein sequence ID" value="AET2Gv21227300.1"/>
    <property type="gene ID" value="AET2Gv21227300"/>
</dbReference>
<dbReference type="EnsemblPlants" id="AET2Gv21227300.2">
    <property type="protein sequence ID" value="AET2Gv21227300.2"/>
    <property type="gene ID" value="AET2Gv21227300"/>
</dbReference>
<reference evidence="9" key="2">
    <citation type="journal article" date="2017" name="Nat. Plants">
        <title>The Aegilops tauschii genome reveals multiple impacts of transposons.</title>
        <authorList>
            <person name="Zhao G."/>
            <person name="Zou C."/>
            <person name="Li K."/>
            <person name="Wang K."/>
            <person name="Li T."/>
            <person name="Gao L."/>
            <person name="Zhang X."/>
            <person name="Wang H."/>
            <person name="Yang Z."/>
            <person name="Liu X."/>
            <person name="Jiang W."/>
            <person name="Mao L."/>
            <person name="Kong X."/>
            <person name="Jiao Y."/>
            <person name="Jia J."/>
        </authorList>
    </citation>
    <scope>NUCLEOTIDE SEQUENCE [LARGE SCALE GENOMIC DNA]</scope>
    <source>
        <strain evidence="9">cv. AL8/78</strain>
    </source>
</reference>